<dbReference type="AlphaFoldDB" id="A0A4U9H7T2"/>
<keyword evidence="5" id="KW-0274">FAD</keyword>
<keyword evidence="7" id="KW-0520">NAD</keyword>
<keyword evidence="6 9" id="KW-0560">Oxidoreductase</keyword>
<organism evidence="9 10">
    <name type="scientific">Serratia rubidaea</name>
    <name type="common">Serratia marinorubra</name>
    <dbReference type="NCBI Taxonomy" id="61652"/>
    <lineage>
        <taxon>Bacteria</taxon>
        <taxon>Pseudomonadati</taxon>
        <taxon>Pseudomonadota</taxon>
        <taxon>Gammaproteobacteria</taxon>
        <taxon>Enterobacterales</taxon>
        <taxon>Yersiniaceae</taxon>
        <taxon>Serratia</taxon>
    </lineage>
</organism>
<evidence type="ECO:0000259" key="8">
    <source>
        <dbReference type="Pfam" id="PF02852"/>
    </source>
</evidence>
<accession>A0A4U9H7T2</accession>
<evidence type="ECO:0000256" key="3">
    <source>
        <dbReference type="ARBA" id="ARBA00016961"/>
    </source>
</evidence>
<evidence type="ECO:0000256" key="7">
    <source>
        <dbReference type="ARBA" id="ARBA00023027"/>
    </source>
</evidence>
<evidence type="ECO:0000256" key="5">
    <source>
        <dbReference type="ARBA" id="ARBA00022827"/>
    </source>
</evidence>
<evidence type="ECO:0000256" key="6">
    <source>
        <dbReference type="ARBA" id="ARBA00023002"/>
    </source>
</evidence>
<keyword evidence="4" id="KW-0285">Flavoprotein</keyword>
<dbReference type="Gene3D" id="3.30.390.30">
    <property type="match status" value="1"/>
</dbReference>
<sequence length="120" mass="12471">MPGCTYARPQVASLGLTEAAARAAGRSIKVGKFAYQGNGKALASAEAEGFVKTIFDAETGELLGAHMVGAQVTEQIQGFGIAHHLEATDESLLSAIFAHPTLSEAMHESILAAVGRPLHQ</sequence>
<comment type="cofactor">
    <cofactor evidence="1">
        <name>FAD</name>
        <dbReference type="ChEBI" id="CHEBI:57692"/>
    </cofactor>
</comment>
<evidence type="ECO:0000313" key="10">
    <source>
        <dbReference type="Proteomes" id="UP000307968"/>
    </source>
</evidence>
<dbReference type="FunFam" id="3.30.390.30:FF:000001">
    <property type="entry name" value="Dihydrolipoyl dehydrogenase"/>
    <property type="match status" value="1"/>
</dbReference>
<feature type="domain" description="Pyridine nucleotide-disulphide oxidoreductase dimerisation" evidence="8">
    <location>
        <begin position="1"/>
        <end position="109"/>
    </location>
</feature>
<dbReference type="PANTHER" id="PTHR22912:SF217">
    <property type="entry name" value="DIHYDROLIPOYL DEHYDROGENASE"/>
    <property type="match status" value="1"/>
</dbReference>
<dbReference type="Proteomes" id="UP000307968">
    <property type="component" value="Chromosome"/>
</dbReference>
<name>A0A4U9H7T2_SERRU</name>
<dbReference type="InterPro" id="IPR050151">
    <property type="entry name" value="Class-I_Pyr_Nuc-Dis_Oxidored"/>
</dbReference>
<evidence type="ECO:0000313" key="9">
    <source>
        <dbReference type="EMBL" id="VTP59680.1"/>
    </source>
</evidence>
<gene>
    <name evidence="9" type="primary">lpd3</name>
    <name evidence="9" type="ORF">NCTC12971_00105</name>
</gene>
<dbReference type="GO" id="GO:0006979">
    <property type="term" value="P:response to oxidative stress"/>
    <property type="evidence" value="ECO:0007669"/>
    <property type="project" value="UniProtKB-ARBA"/>
</dbReference>
<evidence type="ECO:0000256" key="1">
    <source>
        <dbReference type="ARBA" id="ARBA00001974"/>
    </source>
</evidence>
<dbReference type="GO" id="GO:0004148">
    <property type="term" value="F:dihydrolipoyl dehydrogenase (NADH) activity"/>
    <property type="evidence" value="ECO:0007669"/>
    <property type="project" value="TreeGrafter"/>
</dbReference>
<dbReference type="InterPro" id="IPR004099">
    <property type="entry name" value="Pyr_nucl-diS_OxRdtase_dimer"/>
</dbReference>
<dbReference type="EMBL" id="LR590463">
    <property type="protein sequence ID" value="VTP59680.1"/>
    <property type="molecule type" value="Genomic_DNA"/>
</dbReference>
<dbReference type="InterPro" id="IPR016156">
    <property type="entry name" value="FAD/NAD-linked_Rdtase_dimer_sf"/>
</dbReference>
<protein>
    <recommendedName>
        <fullName evidence="3">Dihydrolipoyl dehydrogenase</fullName>
    </recommendedName>
</protein>
<dbReference type="GO" id="GO:0006103">
    <property type="term" value="P:2-oxoglutarate metabolic process"/>
    <property type="evidence" value="ECO:0007669"/>
    <property type="project" value="TreeGrafter"/>
</dbReference>
<reference evidence="9 10" key="1">
    <citation type="submission" date="2019-05" db="EMBL/GenBank/DDBJ databases">
        <authorList>
            <consortium name="Pathogen Informatics"/>
        </authorList>
    </citation>
    <scope>NUCLEOTIDE SEQUENCE [LARGE SCALE GENOMIC DNA]</scope>
    <source>
        <strain evidence="9 10">NCTC12971</strain>
    </source>
</reference>
<comment type="similarity">
    <text evidence="2">Belongs to the class-I pyridine nucleotide-disulfide oxidoreductase family.</text>
</comment>
<evidence type="ECO:0000256" key="2">
    <source>
        <dbReference type="ARBA" id="ARBA00007532"/>
    </source>
</evidence>
<evidence type="ECO:0000256" key="4">
    <source>
        <dbReference type="ARBA" id="ARBA00022630"/>
    </source>
</evidence>
<dbReference type="Pfam" id="PF02852">
    <property type="entry name" value="Pyr_redox_dim"/>
    <property type="match status" value="1"/>
</dbReference>
<dbReference type="SUPFAM" id="SSF55424">
    <property type="entry name" value="FAD/NAD-linked reductases, dimerisation (C-terminal) domain"/>
    <property type="match status" value="1"/>
</dbReference>
<proteinExistence type="inferred from homology"/>
<dbReference type="GO" id="GO:0050660">
    <property type="term" value="F:flavin adenine dinucleotide binding"/>
    <property type="evidence" value="ECO:0007669"/>
    <property type="project" value="UniProtKB-ARBA"/>
</dbReference>
<dbReference type="PANTHER" id="PTHR22912">
    <property type="entry name" value="DISULFIDE OXIDOREDUCTASE"/>
    <property type="match status" value="1"/>
</dbReference>